<dbReference type="RefSeq" id="WP_010047359.1">
    <property type="nucleotide sequence ID" value="NZ_CP025958.1"/>
</dbReference>
<dbReference type="AlphaFoldDB" id="A0A2Z3H2T8"/>
<dbReference type="KEGG" id="gog:C1280_27235"/>
<dbReference type="InterPro" id="IPR014338">
    <property type="entry name" value="CHP02996_rpt-companion-dom"/>
</dbReference>
<evidence type="ECO:0000313" key="4">
    <source>
        <dbReference type="Proteomes" id="UP000245802"/>
    </source>
</evidence>
<feature type="compositionally biased region" description="Gly residues" evidence="1">
    <location>
        <begin position="53"/>
        <end position="89"/>
    </location>
</feature>
<dbReference type="InterPro" id="IPR054226">
    <property type="entry name" value="DUF6948"/>
</dbReference>
<evidence type="ECO:0000256" key="1">
    <source>
        <dbReference type="SAM" id="MobiDB-lite"/>
    </source>
</evidence>
<dbReference type="EMBL" id="CP025958">
    <property type="protein sequence ID" value="AWM40333.1"/>
    <property type="molecule type" value="Genomic_DNA"/>
</dbReference>
<proteinExistence type="predicted"/>
<accession>A0A2Z3H2T8</accession>
<dbReference type="Proteomes" id="UP000245802">
    <property type="component" value="Chromosome"/>
</dbReference>
<evidence type="ECO:0000259" key="2">
    <source>
        <dbReference type="Pfam" id="PF22253"/>
    </source>
</evidence>
<dbReference type="Pfam" id="PF22253">
    <property type="entry name" value="DUF6948"/>
    <property type="match status" value="1"/>
</dbReference>
<dbReference type="NCBIfam" id="TIGR02996">
    <property type="entry name" value="rpt_mate_G_obs"/>
    <property type="match status" value="1"/>
</dbReference>
<gene>
    <name evidence="3" type="ORF">C1280_27235</name>
</gene>
<feature type="domain" description="DUF6948" evidence="2">
    <location>
        <begin position="180"/>
        <end position="260"/>
    </location>
</feature>
<reference evidence="3 4" key="1">
    <citation type="submission" date="2018-01" db="EMBL/GenBank/DDBJ databases">
        <title>G. obscuriglobus.</title>
        <authorList>
            <person name="Franke J."/>
            <person name="Blomberg W."/>
            <person name="Selmecki A."/>
        </authorList>
    </citation>
    <scope>NUCLEOTIDE SEQUENCE [LARGE SCALE GENOMIC DNA]</scope>
    <source>
        <strain evidence="3 4">DSM 5831</strain>
    </source>
</reference>
<evidence type="ECO:0000313" key="3">
    <source>
        <dbReference type="EMBL" id="AWM40333.1"/>
    </source>
</evidence>
<keyword evidence="4" id="KW-1185">Reference proteome</keyword>
<sequence>MTTDEAALLRAIAAHPGEVTARLAYADWLDEHGRGIEAAWVRDEGTAPWVTELGGGDGDGGCDADGTGTGDDHGSGNGDGDGDGYGDSNGDGYGDGTNCGDGAGRGDGRGYGAGGGGSEIHDYSIRGGNHGYGRGYGYCYGDSDGDGDGNGQGHGYNPIAAHNLQHLIPHQEVHMPESGAYVIVRSRDQGCVCGEYRGHHGREVVLGKARQIYSWEGGRLTLFDFAVVPGPCRLSREAPGEVVMLEACGIIPTTPEVEAFLRAHPGE</sequence>
<feature type="region of interest" description="Disordered" evidence="1">
    <location>
        <begin position="48"/>
        <end position="89"/>
    </location>
</feature>
<protein>
    <submittedName>
        <fullName evidence="3">TIGR02996 domain-containing protein</fullName>
    </submittedName>
</protein>
<organism evidence="3 4">
    <name type="scientific">Gemmata obscuriglobus</name>
    <dbReference type="NCBI Taxonomy" id="114"/>
    <lineage>
        <taxon>Bacteria</taxon>
        <taxon>Pseudomonadati</taxon>
        <taxon>Planctomycetota</taxon>
        <taxon>Planctomycetia</taxon>
        <taxon>Gemmatales</taxon>
        <taxon>Gemmataceae</taxon>
        <taxon>Gemmata</taxon>
    </lineage>
</organism>
<name>A0A2Z3H2T8_9BACT</name>